<organism evidence="1 2">
    <name type="scientific">Echinococcus multilocularis</name>
    <name type="common">Fox tapeworm</name>
    <dbReference type="NCBI Taxonomy" id="6211"/>
    <lineage>
        <taxon>Eukaryota</taxon>
        <taxon>Metazoa</taxon>
        <taxon>Spiralia</taxon>
        <taxon>Lophotrochozoa</taxon>
        <taxon>Platyhelminthes</taxon>
        <taxon>Cestoda</taxon>
        <taxon>Eucestoda</taxon>
        <taxon>Cyclophyllidea</taxon>
        <taxon>Taeniidae</taxon>
        <taxon>Echinococcus</taxon>
    </lineage>
</organism>
<dbReference type="Proteomes" id="UP000017246">
    <property type="component" value="Unassembled WGS sequence"/>
</dbReference>
<dbReference type="EMBL" id="LN902842">
    <property type="protein sequence ID" value="CDS41811.1"/>
    <property type="molecule type" value="Genomic_DNA"/>
</dbReference>
<keyword evidence="2" id="KW-1185">Reference proteome</keyword>
<reference evidence="1" key="1">
    <citation type="journal article" date="2013" name="Nature">
        <title>The genomes of four tapeworm species reveal adaptations to parasitism.</title>
        <authorList>
            <person name="Tsai I.J."/>
            <person name="Zarowiecki M."/>
            <person name="Holroyd N."/>
            <person name="Garciarrubio A."/>
            <person name="Sanchez-Flores A."/>
            <person name="Brooks K.L."/>
            <person name="Tracey A."/>
            <person name="Bobes R.J."/>
            <person name="Fragoso G."/>
            <person name="Sciutto E."/>
            <person name="Aslett M."/>
            <person name="Beasley H."/>
            <person name="Bennett H.M."/>
            <person name="Cai J."/>
            <person name="Camicia F."/>
            <person name="Clark R."/>
            <person name="Cucher M."/>
            <person name="De Silva N."/>
            <person name="Day T.A."/>
            <person name="Deplazes P."/>
            <person name="Estrada K."/>
            <person name="Fernandez C."/>
            <person name="Holland P.W."/>
            <person name="Hou J."/>
            <person name="Hu S."/>
            <person name="Huckvale T."/>
            <person name="Hung S.S."/>
            <person name="Kamenetzky L."/>
            <person name="Keane J.A."/>
            <person name="Kiss F."/>
            <person name="Koziol U."/>
            <person name="Lambert O."/>
            <person name="Liu K."/>
            <person name="Luo X."/>
            <person name="Luo Y."/>
            <person name="Macchiaroli N."/>
            <person name="Nichol S."/>
            <person name="Paps J."/>
            <person name="Parkinson J."/>
            <person name="Pouchkina-Stantcheva N."/>
            <person name="Riddiford N."/>
            <person name="Rosenzvit M."/>
            <person name="Salinas G."/>
            <person name="Wasmuth J.D."/>
            <person name="Zamanian M."/>
            <person name="Zheng Y."/>
            <person name="Cai X."/>
            <person name="Soberon X."/>
            <person name="Olson P.D."/>
            <person name="Laclette J.P."/>
            <person name="Brehm K."/>
            <person name="Berriman M."/>
            <person name="Garciarrubio A."/>
            <person name="Bobes R.J."/>
            <person name="Fragoso G."/>
            <person name="Sanchez-Flores A."/>
            <person name="Estrada K."/>
            <person name="Cevallos M.A."/>
            <person name="Morett E."/>
            <person name="Gonzalez V."/>
            <person name="Portillo T."/>
            <person name="Ochoa-Leyva A."/>
            <person name="Jose M.V."/>
            <person name="Sciutto E."/>
            <person name="Landa A."/>
            <person name="Jimenez L."/>
            <person name="Valdes V."/>
            <person name="Carrero J.C."/>
            <person name="Larralde C."/>
            <person name="Morales-Montor J."/>
            <person name="Limon-Lason J."/>
            <person name="Soberon X."/>
            <person name="Laclette J.P."/>
        </authorList>
    </citation>
    <scope>NUCLEOTIDE SEQUENCE [LARGE SCALE GENOMIC DNA]</scope>
</reference>
<sequence length="110" mass="12265">MDECPVGGGDRRSFEKDGYFGGSETIRVGIKRLPVGQADAAAAQKKLRLDVVAEQARFIEAISQWNEDDQVELFCLLLSHMSQTQRSRINSKIRLLASHQRGSLLFRSSA</sequence>
<reference evidence="1" key="2">
    <citation type="submission" date="2015-11" db="EMBL/GenBank/DDBJ databases">
        <authorList>
            <person name="Zhang Y."/>
            <person name="Guo Z."/>
        </authorList>
    </citation>
    <scope>NUCLEOTIDE SEQUENCE</scope>
</reference>
<accession>A0A068YEQ6</accession>
<dbReference type="AlphaFoldDB" id="A0A068YEQ6"/>
<evidence type="ECO:0000313" key="2">
    <source>
        <dbReference type="Proteomes" id="UP000017246"/>
    </source>
</evidence>
<protein>
    <submittedName>
        <fullName evidence="1">Expressed conserved protein</fullName>
    </submittedName>
</protein>
<gene>
    <name evidence="1" type="ORF">EmuJ_000949200</name>
</gene>
<name>A0A068YEQ6_ECHMU</name>
<dbReference type="Gene3D" id="6.10.250.1840">
    <property type="match status" value="1"/>
</dbReference>
<proteinExistence type="predicted"/>
<evidence type="ECO:0000313" key="1">
    <source>
        <dbReference type="EMBL" id="CDS41811.1"/>
    </source>
</evidence>